<sequence length="294" mass="31381">MKAFALLLAFAIASTVDASVFLQPAGGLSARHTHLAHRGLEVSPRTLSKRCKARGGQNASAPPPTNNAGQNSVINVQSNCGPSGATPQSTSTTGPNGSLDWLNCGINDSGWQPPYIRVQDLLVKSLADSLNSGNSVFENCRPFVQLFEQYGSQFGVPSIMLASFAMQESTCNPETIGGAGEQGLMQLTSDKCGEAPGGNCRDPDYNIMTGAKYVSSLLSQYGGSVLLVIGSYNGWVQGMTYAQATAAAYTSCCRCQNNLDYLFQYVNGWLQNVNSYDNSHPLGKYFNLNVCNQQ</sequence>
<organism evidence="1 2">
    <name type="scientific">Pluteus cervinus</name>
    <dbReference type="NCBI Taxonomy" id="181527"/>
    <lineage>
        <taxon>Eukaryota</taxon>
        <taxon>Fungi</taxon>
        <taxon>Dikarya</taxon>
        <taxon>Basidiomycota</taxon>
        <taxon>Agaricomycotina</taxon>
        <taxon>Agaricomycetes</taxon>
        <taxon>Agaricomycetidae</taxon>
        <taxon>Agaricales</taxon>
        <taxon>Pluteineae</taxon>
        <taxon>Pluteaceae</taxon>
        <taxon>Pluteus</taxon>
    </lineage>
</organism>
<keyword evidence="2" id="KW-1185">Reference proteome</keyword>
<dbReference type="EMBL" id="ML208272">
    <property type="protein sequence ID" value="TFK73940.1"/>
    <property type="molecule type" value="Genomic_DNA"/>
</dbReference>
<proteinExistence type="predicted"/>
<gene>
    <name evidence="1" type="ORF">BDN72DRAFT_834270</name>
</gene>
<name>A0ACD3B7Z4_9AGAR</name>
<evidence type="ECO:0000313" key="2">
    <source>
        <dbReference type="Proteomes" id="UP000308600"/>
    </source>
</evidence>
<dbReference type="Proteomes" id="UP000308600">
    <property type="component" value="Unassembled WGS sequence"/>
</dbReference>
<evidence type="ECO:0000313" key="1">
    <source>
        <dbReference type="EMBL" id="TFK73940.1"/>
    </source>
</evidence>
<reference evidence="1 2" key="1">
    <citation type="journal article" date="2019" name="Nat. Ecol. Evol.">
        <title>Megaphylogeny resolves global patterns of mushroom evolution.</title>
        <authorList>
            <person name="Varga T."/>
            <person name="Krizsan K."/>
            <person name="Foldi C."/>
            <person name="Dima B."/>
            <person name="Sanchez-Garcia M."/>
            <person name="Sanchez-Ramirez S."/>
            <person name="Szollosi G.J."/>
            <person name="Szarkandi J.G."/>
            <person name="Papp V."/>
            <person name="Albert L."/>
            <person name="Andreopoulos W."/>
            <person name="Angelini C."/>
            <person name="Antonin V."/>
            <person name="Barry K.W."/>
            <person name="Bougher N.L."/>
            <person name="Buchanan P."/>
            <person name="Buyck B."/>
            <person name="Bense V."/>
            <person name="Catcheside P."/>
            <person name="Chovatia M."/>
            <person name="Cooper J."/>
            <person name="Damon W."/>
            <person name="Desjardin D."/>
            <person name="Finy P."/>
            <person name="Geml J."/>
            <person name="Haridas S."/>
            <person name="Hughes K."/>
            <person name="Justo A."/>
            <person name="Karasinski D."/>
            <person name="Kautmanova I."/>
            <person name="Kiss B."/>
            <person name="Kocsube S."/>
            <person name="Kotiranta H."/>
            <person name="LaButti K.M."/>
            <person name="Lechner B.E."/>
            <person name="Liimatainen K."/>
            <person name="Lipzen A."/>
            <person name="Lukacs Z."/>
            <person name="Mihaltcheva S."/>
            <person name="Morgado L.N."/>
            <person name="Niskanen T."/>
            <person name="Noordeloos M.E."/>
            <person name="Ohm R.A."/>
            <person name="Ortiz-Santana B."/>
            <person name="Ovrebo C."/>
            <person name="Racz N."/>
            <person name="Riley R."/>
            <person name="Savchenko A."/>
            <person name="Shiryaev A."/>
            <person name="Soop K."/>
            <person name="Spirin V."/>
            <person name="Szebenyi C."/>
            <person name="Tomsovsky M."/>
            <person name="Tulloss R.E."/>
            <person name="Uehling J."/>
            <person name="Grigoriev I.V."/>
            <person name="Vagvolgyi C."/>
            <person name="Papp T."/>
            <person name="Martin F.M."/>
            <person name="Miettinen O."/>
            <person name="Hibbett D.S."/>
            <person name="Nagy L.G."/>
        </authorList>
    </citation>
    <scope>NUCLEOTIDE SEQUENCE [LARGE SCALE GENOMIC DNA]</scope>
    <source>
        <strain evidence="1 2">NL-1719</strain>
    </source>
</reference>
<protein>
    <submittedName>
        <fullName evidence="1">Lysozyme-like protein</fullName>
    </submittedName>
</protein>
<accession>A0ACD3B7Z4</accession>